<dbReference type="AlphaFoldDB" id="A0A412A008"/>
<comment type="caution">
    <text evidence="1">The sequence shown here is derived from an EMBL/GenBank/DDBJ whole genome shotgun (WGS) entry which is preliminary data.</text>
</comment>
<dbReference type="RefSeq" id="WP_117975944.1">
    <property type="nucleotide sequence ID" value="NZ_QRST01000001.1"/>
</dbReference>
<accession>A0A412A008</accession>
<reference evidence="1 2" key="1">
    <citation type="submission" date="2018-08" db="EMBL/GenBank/DDBJ databases">
        <title>A genome reference for cultivated species of the human gut microbiota.</title>
        <authorList>
            <person name="Zou Y."/>
            <person name="Xue W."/>
            <person name="Luo G."/>
        </authorList>
    </citation>
    <scope>NUCLEOTIDE SEQUENCE [LARGE SCALE GENOMIC DNA]</scope>
    <source>
        <strain evidence="1 2">AF29-2</strain>
    </source>
</reference>
<name>A0A412A008_9FIRM</name>
<protein>
    <submittedName>
        <fullName evidence="1">Uncharacterized protein</fullName>
    </submittedName>
</protein>
<proteinExistence type="predicted"/>
<evidence type="ECO:0000313" key="2">
    <source>
        <dbReference type="Proteomes" id="UP000284662"/>
    </source>
</evidence>
<dbReference type="EMBL" id="QRST01000001">
    <property type="protein sequence ID" value="RGQ08380.1"/>
    <property type="molecule type" value="Genomic_DNA"/>
</dbReference>
<sequence length="198" mass="23538">MLKVLINIVYFILYRLKKSPSIGEVIADIVYGDYNDVFYLYNRISKIFCIKYKLSHVPKLIIEDMDTCIDGQYDHNTCKIYLNKHNVSLDSIMGKTAVCLTILHELRHHWQFYYVKNVYEWWINHKEIYSKLYNICPIEIDANRFSRSIGEDDDKIIFESLPLKLFKNYYNSKNLNEEIEAEYALHKAICALNSDLNK</sequence>
<dbReference type="Proteomes" id="UP000284662">
    <property type="component" value="Unassembled WGS sequence"/>
</dbReference>
<gene>
    <name evidence="1" type="ORF">DWZ11_00545</name>
</gene>
<organism evidence="1 2">
    <name type="scientific">Megamonas rupellensis</name>
    <dbReference type="NCBI Taxonomy" id="491921"/>
    <lineage>
        <taxon>Bacteria</taxon>
        <taxon>Bacillati</taxon>
        <taxon>Bacillota</taxon>
        <taxon>Negativicutes</taxon>
        <taxon>Selenomonadales</taxon>
        <taxon>Selenomonadaceae</taxon>
        <taxon>Megamonas</taxon>
    </lineage>
</organism>
<evidence type="ECO:0000313" key="1">
    <source>
        <dbReference type="EMBL" id="RGQ08380.1"/>
    </source>
</evidence>